<evidence type="ECO:0000313" key="1">
    <source>
        <dbReference type="EMBL" id="MCI31516.1"/>
    </source>
</evidence>
<feature type="non-terminal residue" evidence="1">
    <location>
        <position position="1"/>
    </location>
</feature>
<protein>
    <submittedName>
        <fullName evidence="1">Uncharacterized protein</fullName>
    </submittedName>
</protein>
<dbReference type="Proteomes" id="UP000265520">
    <property type="component" value="Unassembled WGS sequence"/>
</dbReference>
<comment type="caution">
    <text evidence="1">The sequence shown here is derived from an EMBL/GenBank/DDBJ whole genome shotgun (WGS) entry which is preliminary data.</text>
</comment>
<dbReference type="EMBL" id="LXQA010187685">
    <property type="protein sequence ID" value="MCI31516.1"/>
    <property type="molecule type" value="Genomic_DNA"/>
</dbReference>
<evidence type="ECO:0000313" key="2">
    <source>
        <dbReference type="Proteomes" id="UP000265520"/>
    </source>
</evidence>
<reference evidence="1 2" key="1">
    <citation type="journal article" date="2018" name="Front. Plant Sci.">
        <title>Red Clover (Trifolium pratense) and Zigzag Clover (T. medium) - A Picture of Genomic Similarities and Differences.</title>
        <authorList>
            <person name="Dluhosova J."/>
            <person name="Istvanek J."/>
            <person name="Nedelnik J."/>
            <person name="Repkova J."/>
        </authorList>
    </citation>
    <scope>NUCLEOTIDE SEQUENCE [LARGE SCALE GENOMIC DNA]</scope>
    <source>
        <strain evidence="2">cv. 10/8</strain>
        <tissue evidence="1">Leaf</tissue>
    </source>
</reference>
<dbReference type="AlphaFoldDB" id="A0A392R6M6"/>
<sequence length="78" mass="8761">DSHGVWWHGEDNVERLLIDYFADIFSTSDPVNVDSTCDVVRGKLAEEHKELCSSLFSADEVKEAIFQMHPLKAPDPDG</sequence>
<organism evidence="1 2">
    <name type="scientific">Trifolium medium</name>
    <dbReference type="NCBI Taxonomy" id="97028"/>
    <lineage>
        <taxon>Eukaryota</taxon>
        <taxon>Viridiplantae</taxon>
        <taxon>Streptophyta</taxon>
        <taxon>Embryophyta</taxon>
        <taxon>Tracheophyta</taxon>
        <taxon>Spermatophyta</taxon>
        <taxon>Magnoliopsida</taxon>
        <taxon>eudicotyledons</taxon>
        <taxon>Gunneridae</taxon>
        <taxon>Pentapetalae</taxon>
        <taxon>rosids</taxon>
        <taxon>fabids</taxon>
        <taxon>Fabales</taxon>
        <taxon>Fabaceae</taxon>
        <taxon>Papilionoideae</taxon>
        <taxon>50 kb inversion clade</taxon>
        <taxon>NPAAA clade</taxon>
        <taxon>Hologalegina</taxon>
        <taxon>IRL clade</taxon>
        <taxon>Trifolieae</taxon>
        <taxon>Trifolium</taxon>
    </lineage>
</organism>
<accession>A0A392R6M6</accession>
<name>A0A392R6M6_9FABA</name>
<proteinExistence type="predicted"/>
<keyword evidence="2" id="KW-1185">Reference proteome</keyword>